<keyword evidence="6 7" id="KW-0687">Ribonucleoprotein</keyword>
<proteinExistence type="inferred from homology"/>
<evidence type="ECO:0000256" key="6">
    <source>
        <dbReference type="ARBA" id="ARBA00023274"/>
    </source>
</evidence>
<dbReference type="EMBL" id="LAVV01000344">
    <property type="protein sequence ID" value="KNZ64427.1"/>
    <property type="molecule type" value="Genomic_DNA"/>
</dbReference>
<dbReference type="OrthoDB" id="19209at2759"/>
<organism evidence="8 9">
    <name type="scientific">Puccinia sorghi</name>
    <dbReference type="NCBI Taxonomy" id="27349"/>
    <lineage>
        <taxon>Eukaryota</taxon>
        <taxon>Fungi</taxon>
        <taxon>Dikarya</taxon>
        <taxon>Basidiomycota</taxon>
        <taxon>Pucciniomycotina</taxon>
        <taxon>Pucciniomycetes</taxon>
        <taxon>Pucciniales</taxon>
        <taxon>Pucciniaceae</taxon>
        <taxon>Puccinia</taxon>
    </lineage>
</organism>
<keyword evidence="4 7" id="KW-0694">RNA-binding</keyword>
<dbReference type="PANTHER" id="PTHR12013">
    <property type="entry name" value="SIGNAL RECOGNITION PARTICLE 14 KD PROTEIN"/>
    <property type="match status" value="1"/>
</dbReference>
<dbReference type="InterPro" id="IPR009018">
    <property type="entry name" value="Signal_recog_particle_SRP9/14"/>
</dbReference>
<dbReference type="Proteomes" id="UP000037035">
    <property type="component" value="Unassembled WGS sequence"/>
</dbReference>
<evidence type="ECO:0000256" key="7">
    <source>
        <dbReference type="RuleBase" id="RU368100"/>
    </source>
</evidence>
<comment type="function">
    <text evidence="7">Component of the signal recognition particle (SRP) complex, a ribonucleoprotein complex that mediates the cotranslational targeting of secretory and membrane proteins to the endoplasmic reticulum (ER).</text>
</comment>
<evidence type="ECO:0000313" key="8">
    <source>
        <dbReference type="EMBL" id="KNZ64427.1"/>
    </source>
</evidence>
<dbReference type="STRING" id="27349.A0A0L6VV02"/>
<evidence type="ECO:0000256" key="1">
    <source>
        <dbReference type="ARBA" id="ARBA00004496"/>
    </source>
</evidence>
<dbReference type="Pfam" id="PF02290">
    <property type="entry name" value="SRP14"/>
    <property type="match status" value="1"/>
</dbReference>
<comment type="caution">
    <text evidence="8">The sequence shown here is derived from an EMBL/GenBank/DDBJ whole genome shotgun (WGS) entry which is preliminary data.</text>
</comment>
<dbReference type="GO" id="GO:0005786">
    <property type="term" value="C:signal recognition particle, endoplasmic reticulum targeting"/>
    <property type="evidence" value="ECO:0007669"/>
    <property type="project" value="UniProtKB-UniRule"/>
</dbReference>
<gene>
    <name evidence="8" type="ORF">VP01_1030g11</name>
</gene>
<keyword evidence="5 7" id="KW-0733">Signal recognition particle</keyword>
<protein>
    <recommendedName>
        <fullName evidence="7">Signal recognition particle subunit SRP14</fullName>
    </recommendedName>
    <alternativeName>
        <fullName evidence="7">Signal recognition particle 14 kDa protein</fullName>
    </alternativeName>
</protein>
<dbReference type="GO" id="GO:0008312">
    <property type="term" value="F:7S RNA binding"/>
    <property type="evidence" value="ECO:0007669"/>
    <property type="project" value="UniProtKB-UniRule"/>
</dbReference>
<reference evidence="8 9" key="1">
    <citation type="submission" date="2015-08" db="EMBL/GenBank/DDBJ databases">
        <title>Next Generation Sequencing and Analysis of the Genome of Puccinia sorghi L Schw, the Causal Agent of Maize Common Rust.</title>
        <authorList>
            <person name="Rochi L."/>
            <person name="Burguener G."/>
            <person name="Darino M."/>
            <person name="Turjanski A."/>
            <person name="Kreff E."/>
            <person name="Dieguez M.J."/>
            <person name="Sacco F."/>
        </authorList>
    </citation>
    <scope>NUCLEOTIDE SEQUENCE [LARGE SCALE GENOMIC DNA]</scope>
    <source>
        <strain evidence="8 9">RO10H11247</strain>
    </source>
</reference>
<accession>A0A0L6VV02</accession>
<evidence type="ECO:0000256" key="5">
    <source>
        <dbReference type="ARBA" id="ARBA00023135"/>
    </source>
</evidence>
<evidence type="ECO:0000256" key="4">
    <source>
        <dbReference type="ARBA" id="ARBA00022884"/>
    </source>
</evidence>
<comment type="subcellular location">
    <subcellularLocation>
        <location evidence="1 7">Cytoplasm</location>
    </subcellularLocation>
</comment>
<dbReference type="VEuPathDB" id="FungiDB:VP01_1030g11"/>
<dbReference type="Gene3D" id="3.30.720.10">
    <property type="entry name" value="Signal recognition particle alu RNA binding heterodimer, srp9/1"/>
    <property type="match status" value="1"/>
</dbReference>
<sequence>MVGQPSINSCQDDAADAYAYCTGTAPATGDLRAEAGRVFNLCLIPPSATMSLSNTEFLAKLTDLFTPNPHRPHTCFLTQKRFSYQPDGDALMDTPGIKPTFKCLFRATDGHGVKFSTLVGPDEAAEFQKAYSGVLRTGMVGKLKPKKKKVAGKSAAAMVVSLPKIVGPKRGPGVERRRRLIRKRSAILLKIRGRRLVKAVAAISSSS</sequence>
<dbReference type="SUPFAM" id="SSF54762">
    <property type="entry name" value="Signal recognition particle alu RNA binding heterodimer, SRP9/14"/>
    <property type="match status" value="1"/>
</dbReference>
<dbReference type="InterPro" id="IPR003210">
    <property type="entry name" value="Signal_recog_particle_SRP14"/>
</dbReference>
<name>A0A0L6VV02_9BASI</name>
<keyword evidence="3 7" id="KW-0963">Cytoplasm</keyword>
<evidence type="ECO:0000256" key="2">
    <source>
        <dbReference type="ARBA" id="ARBA00010349"/>
    </source>
</evidence>
<comment type="subunit">
    <text evidence="7">Component of a fungal signal recognition particle (SRP) complex that consists of a 7SL RNA molecule (scR1) and at least six protein subunits: SRP72, SRP68, SRP54, SEC65, SRP21 and SRP14.</text>
</comment>
<comment type="similarity">
    <text evidence="2 7">Belongs to the SRP14 family.</text>
</comment>
<dbReference type="AlphaFoldDB" id="A0A0L6VV02"/>
<dbReference type="GO" id="GO:0006614">
    <property type="term" value="P:SRP-dependent cotranslational protein targeting to membrane"/>
    <property type="evidence" value="ECO:0007669"/>
    <property type="project" value="UniProtKB-UniRule"/>
</dbReference>
<evidence type="ECO:0000256" key="3">
    <source>
        <dbReference type="ARBA" id="ARBA00022490"/>
    </source>
</evidence>
<dbReference type="GO" id="GO:0030942">
    <property type="term" value="F:endoplasmic reticulum signal peptide binding"/>
    <property type="evidence" value="ECO:0007669"/>
    <property type="project" value="UniProtKB-UniRule"/>
</dbReference>
<evidence type="ECO:0000313" key="9">
    <source>
        <dbReference type="Proteomes" id="UP000037035"/>
    </source>
</evidence>
<keyword evidence="9" id="KW-1185">Reference proteome</keyword>